<keyword evidence="1" id="KW-0812">Transmembrane</keyword>
<name>A0A238ZMU8_9ACTN</name>
<sequence>MLATLPAPVRDRVAEAFADVFSTLFVAALPVAVLGRAAAVLLRPVPLAGRGPDG</sequence>
<organism evidence="2 3">
    <name type="scientific">Actinomadura mexicana</name>
    <dbReference type="NCBI Taxonomy" id="134959"/>
    <lineage>
        <taxon>Bacteria</taxon>
        <taxon>Bacillati</taxon>
        <taxon>Actinomycetota</taxon>
        <taxon>Actinomycetes</taxon>
        <taxon>Streptosporangiales</taxon>
        <taxon>Thermomonosporaceae</taxon>
        <taxon>Actinomadura</taxon>
    </lineage>
</organism>
<protein>
    <submittedName>
        <fullName evidence="2">Uncharacterized protein</fullName>
    </submittedName>
</protein>
<dbReference type="AlphaFoldDB" id="A0A238ZMU8"/>
<keyword evidence="3" id="KW-1185">Reference proteome</keyword>
<feature type="transmembrane region" description="Helical" evidence="1">
    <location>
        <begin position="20"/>
        <end position="42"/>
    </location>
</feature>
<dbReference type="RefSeq" id="WP_179278912.1">
    <property type="nucleotide sequence ID" value="NZ_FZNP01000007.1"/>
</dbReference>
<evidence type="ECO:0000256" key="1">
    <source>
        <dbReference type="SAM" id="Phobius"/>
    </source>
</evidence>
<proteinExistence type="predicted"/>
<dbReference type="Proteomes" id="UP000198420">
    <property type="component" value="Unassembled WGS sequence"/>
</dbReference>
<dbReference type="EMBL" id="FZNP01000007">
    <property type="protein sequence ID" value="SNR84492.1"/>
    <property type="molecule type" value="Genomic_DNA"/>
</dbReference>
<keyword evidence="1" id="KW-1133">Transmembrane helix</keyword>
<accession>A0A238ZMU8</accession>
<gene>
    <name evidence="2" type="ORF">SAMN06265355_107357</name>
</gene>
<reference evidence="3" key="1">
    <citation type="submission" date="2017-06" db="EMBL/GenBank/DDBJ databases">
        <authorList>
            <person name="Varghese N."/>
            <person name="Submissions S."/>
        </authorList>
    </citation>
    <scope>NUCLEOTIDE SEQUENCE [LARGE SCALE GENOMIC DNA]</scope>
    <source>
        <strain evidence="3">DSM 44485</strain>
    </source>
</reference>
<keyword evidence="1" id="KW-0472">Membrane</keyword>
<evidence type="ECO:0000313" key="3">
    <source>
        <dbReference type="Proteomes" id="UP000198420"/>
    </source>
</evidence>
<evidence type="ECO:0000313" key="2">
    <source>
        <dbReference type="EMBL" id="SNR84492.1"/>
    </source>
</evidence>